<reference evidence="4 5" key="1">
    <citation type="submission" date="2018-06" db="EMBL/GenBank/DDBJ databases">
        <title>Genomic Encyclopedia of Type Strains, Phase IV (KMG-IV): sequencing the most valuable type-strain genomes for metagenomic binning, comparative biology and taxonomic classification.</title>
        <authorList>
            <person name="Goeker M."/>
        </authorList>
    </citation>
    <scope>NUCLEOTIDE SEQUENCE [LARGE SCALE GENOMIC DNA]</scope>
    <source>
        <strain evidence="4 5">DSM 24875</strain>
    </source>
</reference>
<keyword evidence="5" id="KW-1185">Reference proteome</keyword>
<dbReference type="Proteomes" id="UP000253529">
    <property type="component" value="Unassembled WGS sequence"/>
</dbReference>
<dbReference type="Gene3D" id="2.60.40.1610">
    <property type="entry name" value="Domain of unknown function DUF1254"/>
    <property type="match status" value="1"/>
</dbReference>
<name>A0A366FKU1_9HYPH</name>
<evidence type="ECO:0000313" key="4">
    <source>
        <dbReference type="EMBL" id="RBP14335.1"/>
    </source>
</evidence>
<proteinExistence type="predicted"/>
<feature type="chain" id="PRO_5016588114" evidence="1">
    <location>
        <begin position="24"/>
        <end position="358"/>
    </location>
</feature>
<sequence length="358" mass="37623">MGRMRHASVILAAALAAAAPALAAQPAPAVHVAQPKAPPPPPPVPVNPDTFPRAESDLNFAGLVKEGGFGKFIHRRDPVALDHQGVTRMNRDTLYSAAVFDLDAGPVTITLPDPGRRFFSLQIVDEDADTTEVVYAPGPTTITRATVGSRYALAAVRIFVDAGDPKDLDAVRALQNAITVAQPGGPGAFVIPNWDAASQVDVRSGLMVLAETLPDTKGMFGARGAGDPVRRLIGAGAAWGGLPQEDALFVNVVPERNDGATIHRLTLKDVPADGPWSVSVYDSYGRFAPNPQKAYTVSSATAVTAPDGAVVVQFGGCDGHVANCLPTPPDWSYVVRLYRPRAAILAGTWKLPEAQPLP</sequence>
<dbReference type="InterPro" id="IPR010621">
    <property type="entry name" value="DUF1214"/>
</dbReference>
<protein>
    <submittedName>
        <fullName evidence="4">Uncharacterized protein DUF1214</fullName>
    </submittedName>
</protein>
<dbReference type="PANTHER" id="PTHR36509">
    <property type="entry name" value="BLL3101 PROTEIN"/>
    <property type="match status" value="1"/>
</dbReference>
<evidence type="ECO:0000313" key="5">
    <source>
        <dbReference type="Proteomes" id="UP000253529"/>
    </source>
</evidence>
<dbReference type="InterPro" id="IPR010679">
    <property type="entry name" value="DUF1254"/>
</dbReference>
<keyword evidence="1" id="KW-0732">Signal</keyword>
<feature type="signal peptide" evidence="1">
    <location>
        <begin position="1"/>
        <end position="23"/>
    </location>
</feature>
<dbReference type="EMBL" id="QNRK01000009">
    <property type="protein sequence ID" value="RBP14335.1"/>
    <property type="molecule type" value="Genomic_DNA"/>
</dbReference>
<evidence type="ECO:0000259" key="2">
    <source>
        <dbReference type="Pfam" id="PF06742"/>
    </source>
</evidence>
<dbReference type="AlphaFoldDB" id="A0A366FKU1"/>
<dbReference type="PANTHER" id="PTHR36509:SF3">
    <property type="entry name" value="SIGNAL PEPTIDE PROTEIN"/>
    <property type="match status" value="1"/>
</dbReference>
<dbReference type="Gene3D" id="2.60.120.1600">
    <property type="match status" value="1"/>
</dbReference>
<dbReference type="Pfam" id="PF06863">
    <property type="entry name" value="DUF1254"/>
    <property type="match status" value="1"/>
</dbReference>
<dbReference type="Pfam" id="PF06742">
    <property type="entry name" value="DUF1214"/>
    <property type="match status" value="1"/>
</dbReference>
<dbReference type="InterPro" id="IPR037050">
    <property type="entry name" value="DUF1254_sf"/>
</dbReference>
<dbReference type="SUPFAM" id="SSF160935">
    <property type="entry name" value="VPA0735-like"/>
    <property type="match status" value="1"/>
</dbReference>
<gene>
    <name evidence="4" type="ORF">DFR50_10988</name>
</gene>
<feature type="domain" description="DUF1214" evidence="2">
    <location>
        <begin position="257"/>
        <end position="341"/>
    </location>
</feature>
<accession>A0A366FKU1</accession>
<organism evidence="4 5">
    <name type="scientific">Roseiarcus fermentans</name>
    <dbReference type="NCBI Taxonomy" id="1473586"/>
    <lineage>
        <taxon>Bacteria</taxon>
        <taxon>Pseudomonadati</taxon>
        <taxon>Pseudomonadota</taxon>
        <taxon>Alphaproteobacteria</taxon>
        <taxon>Hyphomicrobiales</taxon>
        <taxon>Roseiarcaceae</taxon>
        <taxon>Roseiarcus</taxon>
    </lineage>
</organism>
<evidence type="ECO:0000256" key="1">
    <source>
        <dbReference type="SAM" id="SignalP"/>
    </source>
</evidence>
<comment type="caution">
    <text evidence="4">The sequence shown here is derived from an EMBL/GenBank/DDBJ whole genome shotgun (WGS) entry which is preliminary data.</text>
</comment>
<evidence type="ECO:0000259" key="3">
    <source>
        <dbReference type="Pfam" id="PF06863"/>
    </source>
</evidence>
<feature type="domain" description="DUF1254" evidence="3">
    <location>
        <begin position="70"/>
        <end position="152"/>
    </location>
</feature>